<sequence>MKNNQKWVLALSSILILVATSCLEKPKEEKEKHEQEEEITKAPEGIITLAEADTLYVNYTKNRADAILEFETNRQEEEEAKPFIPSRFVSFNVKDLKSYIAYVEKKAKAGGTEVDSLRVYLGNYGTKKKGWKKKNRNTVFFVPAAQVDGDYGGIYIGADGSAKLLYDYWSNEIKSQKSKASILPSLNTLFYQDESLILNEGGLSPPPKTDF</sequence>
<dbReference type="PROSITE" id="PS51257">
    <property type="entry name" value="PROKAR_LIPOPROTEIN"/>
    <property type="match status" value="1"/>
</dbReference>
<keyword evidence="2" id="KW-1185">Reference proteome</keyword>
<reference evidence="2" key="1">
    <citation type="journal article" date="2019" name="Int. J. Syst. Evol. Microbiol.">
        <title>The Global Catalogue of Microorganisms (GCM) 10K type strain sequencing project: providing services to taxonomists for standard genome sequencing and annotation.</title>
        <authorList>
            <consortium name="The Broad Institute Genomics Platform"/>
            <consortium name="The Broad Institute Genome Sequencing Center for Infectious Disease"/>
            <person name="Wu L."/>
            <person name="Ma J."/>
        </authorList>
    </citation>
    <scope>NUCLEOTIDE SEQUENCE [LARGE SCALE GENOMIC DNA]</scope>
    <source>
        <strain evidence="2">KCTC 52368</strain>
    </source>
</reference>
<proteinExistence type="predicted"/>
<protein>
    <recommendedName>
        <fullName evidence="3">Lipoprotein</fullName>
    </recommendedName>
</protein>
<evidence type="ECO:0000313" key="1">
    <source>
        <dbReference type="EMBL" id="MFD2585957.1"/>
    </source>
</evidence>
<dbReference type="Proteomes" id="UP001597526">
    <property type="component" value="Unassembled WGS sequence"/>
</dbReference>
<dbReference type="RefSeq" id="WP_377765542.1">
    <property type="nucleotide sequence ID" value="NZ_JBHULB010000006.1"/>
</dbReference>
<comment type="caution">
    <text evidence="1">The sequence shown here is derived from an EMBL/GenBank/DDBJ whole genome shotgun (WGS) entry which is preliminary data.</text>
</comment>
<organism evidence="1 2">
    <name type="scientific">Croceitalea marina</name>
    <dbReference type="NCBI Taxonomy" id="1775166"/>
    <lineage>
        <taxon>Bacteria</taxon>
        <taxon>Pseudomonadati</taxon>
        <taxon>Bacteroidota</taxon>
        <taxon>Flavobacteriia</taxon>
        <taxon>Flavobacteriales</taxon>
        <taxon>Flavobacteriaceae</taxon>
        <taxon>Croceitalea</taxon>
    </lineage>
</organism>
<evidence type="ECO:0008006" key="3">
    <source>
        <dbReference type="Google" id="ProtNLM"/>
    </source>
</evidence>
<accession>A0ABW5MRQ5</accession>
<gene>
    <name evidence="1" type="ORF">ACFSQJ_03385</name>
</gene>
<name>A0ABW5MRQ5_9FLAO</name>
<dbReference type="EMBL" id="JBHULB010000006">
    <property type="protein sequence ID" value="MFD2585957.1"/>
    <property type="molecule type" value="Genomic_DNA"/>
</dbReference>
<evidence type="ECO:0000313" key="2">
    <source>
        <dbReference type="Proteomes" id="UP001597526"/>
    </source>
</evidence>